<organism evidence="1 2">
    <name type="scientific">Streblomastix strix</name>
    <dbReference type="NCBI Taxonomy" id="222440"/>
    <lineage>
        <taxon>Eukaryota</taxon>
        <taxon>Metamonada</taxon>
        <taxon>Preaxostyla</taxon>
        <taxon>Oxymonadida</taxon>
        <taxon>Streblomastigidae</taxon>
        <taxon>Streblomastix</taxon>
    </lineage>
</organism>
<dbReference type="AlphaFoldDB" id="A0A5J4VFX9"/>
<evidence type="ECO:0000313" key="2">
    <source>
        <dbReference type="Proteomes" id="UP000324800"/>
    </source>
</evidence>
<proteinExistence type="predicted"/>
<protein>
    <submittedName>
        <fullName evidence="1">Uncharacterized protein</fullName>
    </submittedName>
</protein>
<accession>A0A5J4VFX9</accession>
<gene>
    <name evidence="1" type="ORF">EZS28_022961</name>
</gene>
<evidence type="ECO:0000313" key="1">
    <source>
        <dbReference type="EMBL" id="KAA6381511.1"/>
    </source>
</evidence>
<sequence>MNTLNEQFFTMQLQANNLENIFEACDEYEDSLATPKAGNTRRYNPIRDYASFFITIQCEYNSNDTLIFDGLNSKNQNTPIELKRHPLFVGKVCTYYNVDTIGKHPPPPIL</sequence>
<comment type="caution">
    <text evidence="1">The sequence shown here is derived from an EMBL/GenBank/DDBJ whole genome shotgun (WGS) entry which is preliminary data.</text>
</comment>
<name>A0A5J4VFX9_9EUKA</name>
<reference evidence="1 2" key="1">
    <citation type="submission" date="2019-03" db="EMBL/GenBank/DDBJ databases">
        <title>Single cell metagenomics reveals metabolic interactions within the superorganism composed of flagellate Streblomastix strix and complex community of Bacteroidetes bacteria on its surface.</title>
        <authorList>
            <person name="Treitli S.C."/>
            <person name="Kolisko M."/>
            <person name="Husnik F."/>
            <person name="Keeling P."/>
            <person name="Hampl V."/>
        </authorList>
    </citation>
    <scope>NUCLEOTIDE SEQUENCE [LARGE SCALE GENOMIC DNA]</scope>
    <source>
        <strain evidence="1">ST1C</strain>
    </source>
</reference>
<dbReference type="Proteomes" id="UP000324800">
    <property type="component" value="Unassembled WGS sequence"/>
</dbReference>
<dbReference type="EMBL" id="SNRW01007286">
    <property type="protein sequence ID" value="KAA6381511.1"/>
    <property type="molecule type" value="Genomic_DNA"/>
</dbReference>